<evidence type="ECO:0000256" key="2">
    <source>
        <dbReference type="ARBA" id="ARBA00022714"/>
    </source>
</evidence>
<evidence type="ECO:0000313" key="7">
    <source>
        <dbReference type="EMBL" id="GAH48785.1"/>
    </source>
</evidence>
<dbReference type="Pfam" id="PF01257">
    <property type="entry name" value="2Fe-2S_thioredx"/>
    <property type="match status" value="1"/>
</dbReference>
<organism evidence="7">
    <name type="scientific">marine sediment metagenome</name>
    <dbReference type="NCBI Taxonomy" id="412755"/>
    <lineage>
        <taxon>unclassified sequences</taxon>
        <taxon>metagenomes</taxon>
        <taxon>ecological metagenomes</taxon>
    </lineage>
</organism>
<evidence type="ECO:0008006" key="8">
    <source>
        <dbReference type="Google" id="ProtNLM"/>
    </source>
</evidence>
<protein>
    <recommendedName>
        <fullName evidence="8">NAD(P)H-dependent oxidoreductase subunit E</fullName>
    </recommendedName>
</protein>
<proteinExistence type="inferred from homology"/>
<reference evidence="7" key="1">
    <citation type="journal article" date="2014" name="Front. Microbiol.">
        <title>High frequency of phylogenetically diverse reductive dehalogenase-homologous genes in deep subseafloor sedimentary metagenomes.</title>
        <authorList>
            <person name="Kawai M."/>
            <person name="Futagami T."/>
            <person name="Toyoda A."/>
            <person name="Takaki Y."/>
            <person name="Nishi S."/>
            <person name="Hori S."/>
            <person name="Arai W."/>
            <person name="Tsubouchi T."/>
            <person name="Morono Y."/>
            <person name="Uchiyama I."/>
            <person name="Ito T."/>
            <person name="Fujiyama A."/>
            <person name="Inagaki F."/>
            <person name="Takami H."/>
        </authorList>
    </citation>
    <scope>NUCLEOTIDE SEQUENCE</scope>
    <source>
        <strain evidence="7">Expedition CK06-06</strain>
    </source>
</reference>
<keyword evidence="2" id="KW-0001">2Fe-2S</keyword>
<dbReference type="InterPro" id="IPR028431">
    <property type="entry name" value="NADP_DH_HndA-like"/>
</dbReference>
<dbReference type="EMBL" id="BARU01019074">
    <property type="protein sequence ID" value="GAH48785.1"/>
    <property type="molecule type" value="Genomic_DNA"/>
</dbReference>
<dbReference type="InterPro" id="IPR002023">
    <property type="entry name" value="NuoE-like"/>
</dbReference>
<sequence>EKYSRLREVIKEYRNSPGPLIQILHRAQNIFGYLPKEVQRFVAKEIGISFSRVYGVVTFYDFFRLDPVGKYNVTICLGTACYVRGGWKILEALERGLEIEEGKTTKDRLFTLTTARCFGSCGLAPAMMVDKEVYGRLNSKKALEIIKGYRAKNE</sequence>
<feature type="non-terminal residue" evidence="7">
    <location>
        <position position="1"/>
    </location>
</feature>
<dbReference type="PIRSF" id="PIRSF000216">
    <property type="entry name" value="NADH_DH_24kDa"/>
    <property type="match status" value="1"/>
</dbReference>
<evidence type="ECO:0000256" key="4">
    <source>
        <dbReference type="ARBA" id="ARBA00023004"/>
    </source>
</evidence>
<dbReference type="AlphaFoldDB" id="X1GV87"/>
<keyword evidence="5" id="KW-0411">Iron-sulfur</keyword>
<dbReference type="GO" id="GO:0046872">
    <property type="term" value="F:metal ion binding"/>
    <property type="evidence" value="ECO:0007669"/>
    <property type="project" value="UniProtKB-KW"/>
</dbReference>
<dbReference type="InterPro" id="IPR041921">
    <property type="entry name" value="NuoE_N"/>
</dbReference>
<name>X1GV87_9ZZZZ</name>
<evidence type="ECO:0000256" key="1">
    <source>
        <dbReference type="ARBA" id="ARBA00010643"/>
    </source>
</evidence>
<dbReference type="GO" id="GO:0051537">
    <property type="term" value="F:2 iron, 2 sulfur cluster binding"/>
    <property type="evidence" value="ECO:0007669"/>
    <property type="project" value="UniProtKB-KW"/>
</dbReference>
<comment type="cofactor">
    <cofactor evidence="6">
        <name>[2Fe-2S] cluster</name>
        <dbReference type="ChEBI" id="CHEBI:190135"/>
    </cofactor>
</comment>
<dbReference type="InterPro" id="IPR036249">
    <property type="entry name" value="Thioredoxin-like_sf"/>
</dbReference>
<dbReference type="PANTHER" id="PTHR43342:SF2">
    <property type="entry name" value="POTENTIAL NAD-REDUCING HYDROGENASE SUBUNIT"/>
    <property type="match status" value="1"/>
</dbReference>
<dbReference type="Gene3D" id="1.10.10.1590">
    <property type="entry name" value="NADH-quinone oxidoreductase subunit E"/>
    <property type="match status" value="1"/>
</dbReference>
<evidence type="ECO:0000256" key="5">
    <source>
        <dbReference type="ARBA" id="ARBA00023014"/>
    </source>
</evidence>
<dbReference type="PANTHER" id="PTHR43342">
    <property type="entry name" value="NADH-QUINONE OXIDOREDUCTASE, E SUBUNIT"/>
    <property type="match status" value="1"/>
</dbReference>
<evidence type="ECO:0000256" key="3">
    <source>
        <dbReference type="ARBA" id="ARBA00022723"/>
    </source>
</evidence>
<comment type="similarity">
    <text evidence="1">Belongs to the complex I 24 kDa subunit family.</text>
</comment>
<gene>
    <name evidence="7" type="ORF">S03H2_31456</name>
</gene>
<dbReference type="GO" id="GO:0016491">
    <property type="term" value="F:oxidoreductase activity"/>
    <property type="evidence" value="ECO:0007669"/>
    <property type="project" value="InterPro"/>
</dbReference>
<keyword evidence="3" id="KW-0479">Metal-binding</keyword>
<keyword evidence="4" id="KW-0408">Iron</keyword>
<comment type="caution">
    <text evidence="7">The sequence shown here is derived from an EMBL/GenBank/DDBJ whole genome shotgun (WGS) entry which is preliminary data.</text>
</comment>
<dbReference type="CDD" id="cd03064">
    <property type="entry name" value="TRX_Fd_NuoE"/>
    <property type="match status" value="1"/>
</dbReference>
<dbReference type="InterPro" id="IPR042128">
    <property type="entry name" value="NuoE_dom"/>
</dbReference>
<dbReference type="Gene3D" id="3.40.30.10">
    <property type="entry name" value="Glutaredoxin"/>
    <property type="match status" value="1"/>
</dbReference>
<accession>X1GV87</accession>
<evidence type="ECO:0000256" key="6">
    <source>
        <dbReference type="ARBA" id="ARBA00034078"/>
    </source>
</evidence>
<dbReference type="SUPFAM" id="SSF52833">
    <property type="entry name" value="Thioredoxin-like"/>
    <property type="match status" value="1"/>
</dbReference>